<dbReference type="InterPro" id="IPR018946">
    <property type="entry name" value="PhoD-like_MPP"/>
</dbReference>
<dbReference type="Pfam" id="PF16655">
    <property type="entry name" value="PhoD_N"/>
    <property type="match status" value="1"/>
</dbReference>
<dbReference type="SUPFAM" id="SSF56300">
    <property type="entry name" value="Metallo-dependent phosphatases"/>
    <property type="match status" value="1"/>
</dbReference>
<dbReference type="PANTHER" id="PTHR43606">
    <property type="entry name" value="PHOSPHATASE, PUTATIVE (AFU_ORTHOLOGUE AFUA_6G08710)-RELATED"/>
    <property type="match status" value="1"/>
</dbReference>
<dbReference type="AlphaFoldDB" id="A0A520MYM3"/>
<accession>A0A520MYM3</accession>
<dbReference type="InterPro" id="IPR029052">
    <property type="entry name" value="Metallo-depent_PP-like"/>
</dbReference>
<dbReference type="InterPro" id="IPR052900">
    <property type="entry name" value="Phospholipid_Metab_Enz"/>
</dbReference>
<feature type="domain" description="Phospholipase D N-terminal" evidence="2">
    <location>
        <begin position="35"/>
        <end position="125"/>
    </location>
</feature>
<dbReference type="Pfam" id="PF09423">
    <property type="entry name" value="PhoD"/>
    <property type="match status" value="1"/>
</dbReference>
<feature type="domain" description="PhoD-like phosphatase metallophosphatase" evidence="1">
    <location>
        <begin position="137"/>
        <end position="297"/>
    </location>
</feature>
<dbReference type="EMBL" id="SHBH01000014">
    <property type="protein sequence ID" value="RZO26330.1"/>
    <property type="molecule type" value="Genomic_DNA"/>
</dbReference>
<dbReference type="Proteomes" id="UP000319384">
    <property type="component" value="Unassembled WGS sequence"/>
</dbReference>
<dbReference type="Gene3D" id="2.60.40.380">
    <property type="entry name" value="Purple acid phosphatase-like, N-terminal"/>
    <property type="match status" value="1"/>
</dbReference>
<comment type="caution">
    <text evidence="3">The sequence shown here is derived from an EMBL/GenBank/DDBJ whole genome shotgun (WGS) entry which is preliminary data.</text>
</comment>
<protein>
    <submittedName>
        <fullName evidence="3">Phosphodiesterase</fullName>
    </submittedName>
</protein>
<dbReference type="CDD" id="cd07389">
    <property type="entry name" value="MPP_PhoD"/>
    <property type="match status" value="1"/>
</dbReference>
<dbReference type="Gene3D" id="3.60.21.70">
    <property type="entry name" value="PhoD-like phosphatase"/>
    <property type="match status" value="1"/>
</dbReference>
<evidence type="ECO:0000259" key="2">
    <source>
        <dbReference type="Pfam" id="PF16655"/>
    </source>
</evidence>
<evidence type="ECO:0000259" key="1">
    <source>
        <dbReference type="Pfam" id="PF09423"/>
    </source>
</evidence>
<feature type="non-terminal residue" evidence="3">
    <location>
        <position position="297"/>
    </location>
</feature>
<organism evidence="3 4">
    <name type="scientific">SAR86 cluster bacterium</name>
    <dbReference type="NCBI Taxonomy" id="2030880"/>
    <lineage>
        <taxon>Bacteria</taxon>
        <taxon>Pseudomonadati</taxon>
        <taxon>Pseudomonadota</taxon>
        <taxon>Gammaproteobacteria</taxon>
        <taxon>SAR86 cluster</taxon>
    </lineage>
</organism>
<name>A0A520MYM3_9GAMM</name>
<evidence type="ECO:0000313" key="3">
    <source>
        <dbReference type="EMBL" id="RZO26330.1"/>
    </source>
</evidence>
<dbReference type="PANTHER" id="PTHR43606:SF2">
    <property type="entry name" value="ALKALINE PHOSPHATASE FAMILY PROTEIN (AFU_ORTHOLOGUE AFUA_5G03860)"/>
    <property type="match status" value="1"/>
</dbReference>
<gene>
    <name evidence="3" type="ORF">EVA95_02245</name>
</gene>
<evidence type="ECO:0000313" key="4">
    <source>
        <dbReference type="Proteomes" id="UP000319384"/>
    </source>
</evidence>
<reference evidence="3 4" key="1">
    <citation type="submission" date="2019-02" db="EMBL/GenBank/DDBJ databases">
        <title>Prokaryotic population dynamics and viral predation in marine succession experiment using metagenomics: the confinement effect.</title>
        <authorList>
            <person name="Haro-Moreno J.M."/>
            <person name="Rodriguez-Valera F."/>
            <person name="Lopez-Perez M."/>
        </authorList>
    </citation>
    <scope>NUCLEOTIDE SEQUENCE [LARGE SCALE GENOMIC DNA]</scope>
    <source>
        <strain evidence="3">MED-G162</strain>
    </source>
</reference>
<dbReference type="InterPro" id="IPR038607">
    <property type="entry name" value="PhoD-like_sf"/>
</dbReference>
<proteinExistence type="predicted"/>
<sequence length="297" mass="34612">MQRRSFLKFFTLSFASLSLKLRSKNNKSEDIFFNHGVASGDPTHTNVIIWTKLTKSSNSSIQVNWEISDNIDFINIINQGQTEASGYNDFTVKVDVKIPEQYNGISVFYRFSCNNQFSDIGKTITLPIYNPDEFNIAFCSCSNYPAGFFNAYKEIANNDEIDLVLHLGDYLYEYDKNGYASENAVELDRVSIPSNELISLQDYRLRHAQYKSDKDLQLLHKTKPMIVVWDDHEFTNNTWKNGAENHSLDEGIFYERKINALKAYYEWMPIRENKNKTTIWRDFKVGNLFQLLMLDTR</sequence>
<dbReference type="InterPro" id="IPR032093">
    <property type="entry name" value="PhoD_N"/>
</dbReference>